<dbReference type="InterPro" id="IPR030191">
    <property type="entry name" value="CodB"/>
</dbReference>
<dbReference type="Pfam" id="PF02133">
    <property type="entry name" value="Transp_cyt_pur"/>
    <property type="match status" value="1"/>
</dbReference>
<organism evidence="7">
    <name type="scientific">human gut metagenome</name>
    <dbReference type="NCBI Taxonomy" id="408170"/>
    <lineage>
        <taxon>unclassified sequences</taxon>
        <taxon>metagenomes</taxon>
        <taxon>organismal metagenomes</taxon>
    </lineage>
</organism>
<dbReference type="GO" id="GO:0015209">
    <property type="term" value="F:cytosine transmembrane transporter activity"/>
    <property type="evidence" value="ECO:0007669"/>
    <property type="project" value="InterPro"/>
</dbReference>
<evidence type="ECO:0000256" key="5">
    <source>
        <dbReference type="ARBA" id="ARBA00023136"/>
    </source>
</evidence>
<dbReference type="PANTHER" id="PTHR30569:SF0">
    <property type="entry name" value="CYTOSINE PERMEASE"/>
    <property type="match status" value="1"/>
</dbReference>
<evidence type="ECO:0000256" key="6">
    <source>
        <dbReference type="SAM" id="Phobius"/>
    </source>
</evidence>
<comment type="caution">
    <text evidence="7">The sequence shown here is derived from an EMBL/GenBank/DDBJ whole genome shotgun (WGS) entry which is preliminary data.</text>
</comment>
<accession>K1UGP9</accession>
<dbReference type="AlphaFoldDB" id="K1UGP9"/>
<gene>
    <name evidence="7" type="ORF">LEA_00423</name>
</gene>
<keyword evidence="4 6" id="KW-1133">Transmembrane helix</keyword>
<protein>
    <submittedName>
        <fullName evidence="7">Permease for cytosine/purines uracil thiamine allantoin</fullName>
    </submittedName>
</protein>
<feature type="non-terminal residue" evidence="7">
    <location>
        <position position="246"/>
    </location>
</feature>
<reference evidence="7" key="1">
    <citation type="journal article" date="2013" name="Environ. Microbiol.">
        <title>Microbiota from the distal guts of lean and obese adolescents exhibit partial functional redundancy besides clear differences in community structure.</title>
        <authorList>
            <person name="Ferrer M."/>
            <person name="Ruiz A."/>
            <person name="Lanza F."/>
            <person name="Haange S.B."/>
            <person name="Oberbach A."/>
            <person name="Till H."/>
            <person name="Bargiela R."/>
            <person name="Campoy C."/>
            <person name="Segura M.T."/>
            <person name="Richter M."/>
            <person name="von Bergen M."/>
            <person name="Seifert J."/>
            <person name="Suarez A."/>
        </authorList>
    </citation>
    <scope>NUCLEOTIDE SEQUENCE</scope>
</reference>
<keyword evidence="5 6" id="KW-0472">Membrane</keyword>
<dbReference type="Gene3D" id="1.10.4160.10">
    <property type="entry name" value="Hydantoin permease"/>
    <property type="match status" value="1"/>
</dbReference>
<comment type="similarity">
    <text evidence="2">Belongs to the purine-cytosine permease (2.A.39) family.</text>
</comment>
<dbReference type="PANTHER" id="PTHR30569">
    <property type="entry name" value="CYTOSINE TRANSPORTER CODB"/>
    <property type="match status" value="1"/>
</dbReference>
<feature type="transmembrane region" description="Helical" evidence="6">
    <location>
        <begin position="205"/>
        <end position="224"/>
    </location>
</feature>
<dbReference type="InterPro" id="IPR001248">
    <property type="entry name" value="Pur-cyt_permease"/>
</dbReference>
<evidence type="ECO:0000256" key="3">
    <source>
        <dbReference type="ARBA" id="ARBA00022692"/>
    </source>
</evidence>
<comment type="subcellular location">
    <subcellularLocation>
        <location evidence="1">Membrane</location>
        <topology evidence="1">Multi-pass membrane protein</topology>
    </subcellularLocation>
</comment>
<feature type="transmembrane region" description="Helical" evidence="6">
    <location>
        <begin position="164"/>
        <end position="185"/>
    </location>
</feature>
<evidence type="ECO:0000256" key="4">
    <source>
        <dbReference type="ARBA" id="ARBA00022989"/>
    </source>
</evidence>
<name>K1UGP9_9ZZZZ</name>
<dbReference type="EMBL" id="AJWY01000305">
    <property type="protein sequence ID" value="EKC81358.1"/>
    <property type="molecule type" value="Genomic_DNA"/>
</dbReference>
<evidence type="ECO:0000256" key="2">
    <source>
        <dbReference type="ARBA" id="ARBA00008974"/>
    </source>
</evidence>
<evidence type="ECO:0000256" key="1">
    <source>
        <dbReference type="ARBA" id="ARBA00004141"/>
    </source>
</evidence>
<evidence type="ECO:0000313" key="7">
    <source>
        <dbReference type="EMBL" id="EKC81358.1"/>
    </source>
</evidence>
<proteinExistence type="inferred from homology"/>
<feature type="transmembrane region" description="Helical" evidence="6">
    <location>
        <begin position="55"/>
        <end position="78"/>
    </location>
</feature>
<feature type="transmembrane region" description="Helical" evidence="6">
    <location>
        <begin position="99"/>
        <end position="118"/>
    </location>
</feature>
<feature type="non-terminal residue" evidence="7">
    <location>
        <position position="1"/>
    </location>
</feature>
<sequence>LMDNTTNSAVEKKALSRVPKEQRQSWYSIAFIWIGTMICIPMLMVGGLLSASMTFGNVLLACFLGFAICSVLMIMVGMQGTDLGLPSSMCGTKAFGDRGSSYLLSVSIFIGQMGWFGIQTATCATAFVTLMGYWNINFPFWLSCLIWGAVMLVTAVYGFKLMKWLNYIAVPALIAMCLYGMIHAITTTGWSNIMAVQPDPNNTMGLAPAVSLVIGLFAVGATTNPDYTRYAKSRGATVMATVLGVI</sequence>
<feature type="transmembrane region" description="Helical" evidence="6">
    <location>
        <begin position="138"/>
        <end position="157"/>
    </location>
</feature>
<keyword evidence="3 6" id="KW-0812">Transmembrane</keyword>
<feature type="transmembrane region" description="Helical" evidence="6">
    <location>
        <begin position="26"/>
        <end position="49"/>
    </location>
</feature>
<dbReference type="GO" id="GO:0005886">
    <property type="term" value="C:plasma membrane"/>
    <property type="evidence" value="ECO:0007669"/>
    <property type="project" value="TreeGrafter"/>
</dbReference>